<protein>
    <recommendedName>
        <fullName evidence="4">Secreted protein</fullName>
    </recommendedName>
</protein>
<evidence type="ECO:0008006" key="4">
    <source>
        <dbReference type="Google" id="ProtNLM"/>
    </source>
</evidence>
<organism evidence="2">
    <name type="scientific">Absidia glauca</name>
    <name type="common">Pin mould</name>
    <dbReference type="NCBI Taxonomy" id="4829"/>
    <lineage>
        <taxon>Eukaryota</taxon>
        <taxon>Fungi</taxon>
        <taxon>Fungi incertae sedis</taxon>
        <taxon>Mucoromycota</taxon>
        <taxon>Mucoromycotina</taxon>
        <taxon>Mucoromycetes</taxon>
        <taxon>Mucorales</taxon>
        <taxon>Cunninghamellaceae</taxon>
        <taxon>Absidia</taxon>
    </lineage>
</organism>
<feature type="chain" id="PRO_5007900359" description="Secreted protein" evidence="1">
    <location>
        <begin position="27"/>
        <end position="74"/>
    </location>
</feature>
<evidence type="ECO:0000256" key="1">
    <source>
        <dbReference type="SAM" id="SignalP"/>
    </source>
</evidence>
<name>A0A168SSL1_ABSGL</name>
<dbReference type="EMBL" id="LT554937">
    <property type="protein sequence ID" value="SAM08869.1"/>
    <property type="molecule type" value="Genomic_DNA"/>
</dbReference>
<dbReference type="Proteomes" id="UP000078561">
    <property type="component" value="Unassembled WGS sequence"/>
</dbReference>
<dbReference type="InParanoid" id="A0A168SSL1"/>
<dbReference type="AlphaFoldDB" id="A0A168SSL1"/>
<feature type="signal peptide" evidence="1">
    <location>
        <begin position="1"/>
        <end position="26"/>
    </location>
</feature>
<sequence>MLALSGDPLMVVLVVLIFPCLSLVDADLQMWSIVDLSFADLCHRCHDLEVRRSGWITLYTTALGLSDSGNSVPP</sequence>
<keyword evidence="3" id="KW-1185">Reference proteome</keyword>
<accession>A0A168SSL1</accession>
<keyword evidence="1" id="KW-0732">Signal</keyword>
<proteinExistence type="predicted"/>
<reference evidence="2" key="1">
    <citation type="submission" date="2016-04" db="EMBL/GenBank/DDBJ databases">
        <authorList>
            <person name="Evans L.H."/>
            <person name="Alamgir A."/>
            <person name="Owens N."/>
            <person name="Weber N.D."/>
            <person name="Virtaneva K."/>
            <person name="Barbian K."/>
            <person name="Babar A."/>
            <person name="Rosenke K."/>
        </authorList>
    </citation>
    <scope>NUCLEOTIDE SEQUENCE [LARGE SCALE GENOMIC DNA]</scope>
    <source>
        <strain evidence="2">CBS 101.48</strain>
    </source>
</reference>
<gene>
    <name evidence="2" type="primary">ABSGL_14535.1 scaffold 14663</name>
</gene>
<evidence type="ECO:0000313" key="3">
    <source>
        <dbReference type="Proteomes" id="UP000078561"/>
    </source>
</evidence>
<evidence type="ECO:0000313" key="2">
    <source>
        <dbReference type="EMBL" id="SAM08869.1"/>
    </source>
</evidence>